<dbReference type="EMBL" id="AP024525">
    <property type="protein sequence ID" value="BCT75262.1"/>
    <property type="molecule type" value="Genomic_DNA"/>
</dbReference>
<reference evidence="1 2" key="1">
    <citation type="journal article" date="2021" name="J. Biosci. Bioeng.">
        <title>Identification and characterization of a chc gene cluster responsible for the aromatization pathway of cyclohexanecarboxylate degradation in Sinomonas cyclohexanicum ATCC 51369.</title>
        <authorList>
            <person name="Yamamoto T."/>
            <person name="Hasegawa Y."/>
            <person name="Lau P.C.K."/>
            <person name="Iwaki H."/>
        </authorList>
    </citation>
    <scope>NUCLEOTIDE SEQUENCE [LARGE SCALE GENOMIC DNA]</scope>
    <source>
        <strain evidence="1 2">ATCC 51369</strain>
    </source>
</reference>
<protein>
    <submittedName>
        <fullName evidence="1">Uncharacterized protein</fullName>
    </submittedName>
</protein>
<accession>A0ABM7PSR9</accession>
<organism evidence="1 2">
    <name type="scientific">Sinomonas cyclohexanicum</name>
    <name type="common">Corynebacterium cyclohexanicum</name>
    <dbReference type="NCBI Taxonomy" id="322009"/>
    <lineage>
        <taxon>Bacteria</taxon>
        <taxon>Bacillati</taxon>
        <taxon>Actinomycetota</taxon>
        <taxon>Actinomycetes</taxon>
        <taxon>Micrococcales</taxon>
        <taxon>Micrococcaceae</taxon>
        <taxon>Sinomonas</taxon>
    </lineage>
</organism>
<sequence length="89" mass="10000">MVDIDGNNEWDSSTIVLKHSNDKHAAAGQIRPGAEPCAHLLMDPGSSNENIRRVRKFRVDEPHKRYIISLSPTEARDVAEVGDRRILLI</sequence>
<name>A0ABM7PSR9_SINCY</name>
<proteinExistence type="predicted"/>
<gene>
    <name evidence="1" type="ORF">SCMU_11040</name>
</gene>
<keyword evidence="2" id="KW-1185">Reference proteome</keyword>
<evidence type="ECO:0000313" key="1">
    <source>
        <dbReference type="EMBL" id="BCT75262.1"/>
    </source>
</evidence>
<evidence type="ECO:0000313" key="2">
    <source>
        <dbReference type="Proteomes" id="UP001319861"/>
    </source>
</evidence>
<dbReference type="Proteomes" id="UP001319861">
    <property type="component" value="Chromosome"/>
</dbReference>